<dbReference type="HAMAP" id="MF_01161">
    <property type="entry name" value="tRNA_Ile_lys_synt"/>
    <property type="match status" value="1"/>
</dbReference>
<evidence type="ECO:0000256" key="1">
    <source>
        <dbReference type="ARBA" id="ARBA00004496"/>
    </source>
</evidence>
<organism evidence="10 11">
    <name type="scientific">Periweissella beninensis</name>
    <dbReference type="NCBI Taxonomy" id="504936"/>
    <lineage>
        <taxon>Bacteria</taxon>
        <taxon>Bacillati</taxon>
        <taxon>Bacillota</taxon>
        <taxon>Bacilli</taxon>
        <taxon>Lactobacillales</taxon>
        <taxon>Lactobacillaceae</taxon>
        <taxon>Periweissella</taxon>
    </lineage>
</organism>
<comment type="catalytic activity">
    <reaction evidence="7 8">
        <text>cytidine(34) in tRNA(Ile2) + L-lysine + ATP = lysidine(34) in tRNA(Ile2) + AMP + diphosphate + H(+)</text>
        <dbReference type="Rhea" id="RHEA:43744"/>
        <dbReference type="Rhea" id="RHEA-COMP:10625"/>
        <dbReference type="Rhea" id="RHEA-COMP:10670"/>
        <dbReference type="ChEBI" id="CHEBI:15378"/>
        <dbReference type="ChEBI" id="CHEBI:30616"/>
        <dbReference type="ChEBI" id="CHEBI:32551"/>
        <dbReference type="ChEBI" id="CHEBI:33019"/>
        <dbReference type="ChEBI" id="CHEBI:82748"/>
        <dbReference type="ChEBI" id="CHEBI:83665"/>
        <dbReference type="ChEBI" id="CHEBI:456215"/>
        <dbReference type="EC" id="6.3.4.19"/>
    </reaction>
</comment>
<comment type="function">
    <text evidence="8">Ligates lysine onto the cytidine present at position 34 of the AUA codon-specific tRNA(Ile) that contains the anticodon CAU, in an ATP-dependent manner. Cytidine is converted to lysidine, thus changing the amino acid specificity of the tRNA from methionine to isoleucine.</text>
</comment>
<dbReference type="PANTHER" id="PTHR43033:SF1">
    <property type="entry name" value="TRNA(ILE)-LYSIDINE SYNTHASE-RELATED"/>
    <property type="match status" value="1"/>
</dbReference>
<dbReference type="NCBIfam" id="TIGR02432">
    <property type="entry name" value="lysidine_TilS_N"/>
    <property type="match status" value="1"/>
</dbReference>
<keyword evidence="6" id="KW-0067">ATP-binding</keyword>
<protein>
    <recommendedName>
        <fullName evidence="8">tRNA(Ile)-lysidine synthase</fullName>
        <ecNumber evidence="8">6.3.4.19</ecNumber>
    </recommendedName>
    <alternativeName>
        <fullName evidence="8">tRNA(Ile)-2-lysyl-cytidine synthase</fullName>
    </alternativeName>
    <alternativeName>
        <fullName evidence="8">tRNA(Ile)-lysidine synthetase</fullName>
    </alternativeName>
</protein>
<comment type="caution">
    <text evidence="10">The sequence shown here is derived from an EMBL/GenBank/DDBJ whole genome shotgun (WGS) entry which is preliminary data.</text>
</comment>
<sequence>MNIEQQLVKNIRMQQLFKKQDKLLIAVSAGVDSQVLLYLLAHHFTENEIIVAHIDHGLRPTSTKEAEFVKRVAQKYNFKCEVEAWKTQPKTGVEAAARVFRYTFLRKVAEKYQATKILTAHHANDQAETFLMKLIRGGDLAQLTAIAWQRVFTEDTDLIRPLLNIPKQDLIDFANAHAIDWYEDESNQDLMYTRNRIRHQLLPQLIAENPQTIKHITEFVDQLTLQDELVTSYTKKKLATIIITNDWSDVDQNWFEIILKAWLKDNNAQLSIKRTQLTQIKNLYFNVQKPQGYIQLTAEIRIEKQYEKLFYKYLRPTQINDKQKDDFMLTLNEWYLLPDGGKFIVKSKSLLINEISLDAERMPVYLQESDLPLMIRPRQVGDRIALKHGHQKVKKILIDDKVPIVARGQVMLITTQMNQILWILNHKQAWLDTTVTNYELIYIPANNK</sequence>
<keyword evidence="11" id="KW-1185">Reference proteome</keyword>
<dbReference type="InterPro" id="IPR011063">
    <property type="entry name" value="TilS/TtcA_N"/>
</dbReference>
<dbReference type="InterPro" id="IPR012795">
    <property type="entry name" value="tRNA_Ile_lys_synt_N"/>
</dbReference>
<name>A0ABT0VJK9_9LACO</name>
<dbReference type="InterPro" id="IPR012796">
    <property type="entry name" value="Lysidine-tRNA-synth_C"/>
</dbReference>
<feature type="domain" description="Lysidine-tRNA(Ile) synthetase C-terminal" evidence="9">
    <location>
        <begin position="373"/>
        <end position="443"/>
    </location>
</feature>
<dbReference type="NCBIfam" id="TIGR02433">
    <property type="entry name" value="lysidine_TilS_C"/>
    <property type="match status" value="1"/>
</dbReference>
<dbReference type="EC" id="6.3.4.19" evidence="8"/>
<evidence type="ECO:0000313" key="10">
    <source>
        <dbReference type="EMBL" id="MCM2437851.1"/>
    </source>
</evidence>
<dbReference type="PANTHER" id="PTHR43033">
    <property type="entry name" value="TRNA(ILE)-LYSIDINE SYNTHASE-RELATED"/>
    <property type="match status" value="1"/>
</dbReference>
<evidence type="ECO:0000259" key="9">
    <source>
        <dbReference type="SMART" id="SM00977"/>
    </source>
</evidence>
<dbReference type="EMBL" id="JAGMVS010000069">
    <property type="protein sequence ID" value="MCM2437851.1"/>
    <property type="molecule type" value="Genomic_DNA"/>
</dbReference>
<evidence type="ECO:0000256" key="6">
    <source>
        <dbReference type="ARBA" id="ARBA00022840"/>
    </source>
</evidence>
<evidence type="ECO:0000256" key="5">
    <source>
        <dbReference type="ARBA" id="ARBA00022741"/>
    </source>
</evidence>
<accession>A0ABT0VJK9</accession>
<evidence type="ECO:0000256" key="2">
    <source>
        <dbReference type="ARBA" id="ARBA00022490"/>
    </source>
</evidence>
<dbReference type="SMART" id="SM00977">
    <property type="entry name" value="TilS_C"/>
    <property type="match status" value="1"/>
</dbReference>
<dbReference type="SUPFAM" id="SSF52402">
    <property type="entry name" value="Adenine nucleotide alpha hydrolases-like"/>
    <property type="match status" value="1"/>
</dbReference>
<comment type="subcellular location">
    <subcellularLocation>
        <location evidence="1 8">Cytoplasm</location>
    </subcellularLocation>
</comment>
<dbReference type="InterPro" id="IPR012094">
    <property type="entry name" value="tRNA_Ile_lys_synt"/>
</dbReference>
<keyword evidence="5" id="KW-0547">Nucleotide-binding</keyword>
<keyword evidence="2 8" id="KW-0963">Cytoplasm</keyword>
<evidence type="ECO:0000256" key="4">
    <source>
        <dbReference type="ARBA" id="ARBA00022694"/>
    </source>
</evidence>
<dbReference type="RefSeq" id="WP_205143793.1">
    <property type="nucleotide sequence ID" value="NZ_JAFBDN010000011.1"/>
</dbReference>
<dbReference type="SUPFAM" id="SSF56037">
    <property type="entry name" value="PheT/TilS domain"/>
    <property type="match status" value="1"/>
</dbReference>
<gene>
    <name evidence="8 10" type="primary">tilS</name>
    <name evidence="10" type="ORF">KAK10_08010</name>
</gene>
<evidence type="ECO:0000256" key="7">
    <source>
        <dbReference type="ARBA" id="ARBA00048539"/>
    </source>
</evidence>
<keyword evidence="4 8" id="KW-0819">tRNA processing</keyword>
<dbReference type="Pfam" id="PF01171">
    <property type="entry name" value="ATP_bind_3"/>
    <property type="match status" value="1"/>
</dbReference>
<evidence type="ECO:0000313" key="11">
    <source>
        <dbReference type="Proteomes" id="UP001057481"/>
    </source>
</evidence>
<comment type="similarity">
    <text evidence="8">Belongs to the tRNA(Ile)-lysidine synthase family.</text>
</comment>
<comment type="caution">
    <text evidence="8">Lacks conserved residue(s) required for the propagation of feature annotation.</text>
</comment>
<reference evidence="10" key="1">
    <citation type="submission" date="2021-04" db="EMBL/GenBank/DDBJ databases">
        <title>Taxonomic assessment of Weissella genus.</title>
        <authorList>
            <person name="Fanelli F."/>
            <person name="Chieffi D."/>
            <person name="Dell'Aquila A."/>
            <person name="Gyu-Sung C."/>
            <person name="Franz C.M.A.P."/>
            <person name="Fusco V."/>
        </authorList>
    </citation>
    <scope>NUCLEOTIDE SEQUENCE</scope>
    <source>
        <strain evidence="10">LMG 25373</strain>
    </source>
</reference>
<dbReference type="Gene3D" id="3.40.50.620">
    <property type="entry name" value="HUPs"/>
    <property type="match status" value="1"/>
</dbReference>
<dbReference type="Pfam" id="PF11734">
    <property type="entry name" value="TilS_C"/>
    <property type="match status" value="1"/>
</dbReference>
<dbReference type="InterPro" id="IPR014729">
    <property type="entry name" value="Rossmann-like_a/b/a_fold"/>
</dbReference>
<dbReference type="CDD" id="cd01992">
    <property type="entry name" value="TilS_N"/>
    <property type="match status" value="1"/>
</dbReference>
<evidence type="ECO:0000256" key="3">
    <source>
        <dbReference type="ARBA" id="ARBA00022598"/>
    </source>
</evidence>
<proteinExistence type="inferred from homology"/>
<keyword evidence="3 8" id="KW-0436">Ligase</keyword>
<evidence type="ECO:0000256" key="8">
    <source>
        <dbReference type="HAMAP-Rule" id="MF_01161"/>
    </source>
</evidence>
<dbReference type="GO" id="GO:0032267">
    <property type="term" value="F:tRNA(Ile)-lysidine synthase activity"/>
    <property type="evidence" value="ECO:0007669"/>
    <property type="project" value="UniProtKB-EC"/>
</dbReference>
<dbReference type="Proteomes" id="UP001057481">
    <property type="component" value="Unassembled WGS sequence"/>
</dbReference>